<reference evidence="4" key="1">
    <citation type="submission" date="2016-11" db="UniProtKB">
        <authorList>
            <consortium name="WormBaseParasite"/>
        </authorList>
    </citation>
    <scope>IDENTIFICATION</scope>
</reference>
<keyword evidence="3" id="KW-1185">Reference proteome</keyword>
<keyword evidence="1" id="KW-0175">Coiled coil</keyword>
<protein>
    <submittedName>
        <fullName evidence="4">GRIP domain-containing protein</fullName>
    </submittedName>
</protein>
<evidence type="ECO:0000313" key="3">
    <source>
        <dbReference type="Proteomes" id="UP000095282"/>
    </source>
</evidence>
<evidence type="ECO:0000256" key="2">
    <source>
        <dbReference type="SAM" id="MobiDB-lite"/>
    </source>
</evidence>
<dbReference type="Proteomes" id="UP000095282">
    <property type="component" value="Unplaced"/>
</dbReference>
<evidence type="ECO:0000256" key="1">
    <source>
        <dbReference type="SAM" id="Coils"/>
    </source>
</evidence>
<feature type="coiled-coil region" evidence="1">
    <location>
        <begin position="271"/>
        <end position="334"/>
    </location>
</feature>
<name>A0A1I7T273_9PELO</name>
<dbReference type="STRING" id="1561998.A0A1I7T273"/>
<dbReference type="WBParaSite" id="Csp11.Scaffold475.g1710.t1">
    <property type="protein sequence ID" value="Csp11.Scaffold475.g1710.t1"/>
    <property type="gene ID" value="Csp11.Scaffold475.g1710"/>
</dbReference>
<feature type="coiled-coil region" evidence="1">
    <location>
        <begin position="417"/>
        <end position="451"/>
    </location>
</feature>
<feature type="compositionally biased region" description="Polar residues" evidence="2">
    <location>
        <begin position="346"/>
        <end position="360"/>
    </location>
</feature>
<sequence>MVFAQTVISTKNVATSKTCRNRTYEGKKSTLDCLLHELECIPSDIHKEEFDLVISTLEEKLEQVTESKKLVTTMLQEVFGVNRDENSLQSEGKTNDSIVKSKSMAHRKNQSDLLSVESNRVFVESLPEGLKNLVTGALNASQEEIEYIIPSLATKLTEIETIIGFVKQQRDNFASQQSDLTVSDEVPNFSDSSSENVAALGCSKVLADALDEANKEISFLRLELGHCYSNLKDEKISETCEEKLETQQREDANQKTVEEKDFAYQKLLAEKETLFCKVEEIQKVNQQLKEDLAAERQTSKSNQKKIRKEKDSIIKKQRRSIEDLQSNNKILSDKLADIPTKENVSHTSVEFAQSSAQHSDQISDSKLIDDTSNSQNDVESLQKCYEDVCQQLETSEKSLEVQQELNANITKATAESRTKHTTEIAERENEILRLKNNIEKQSEELLRIKELERKRLMF</sequence>
<organism evidence="3 4">
    <name type="scientific">Caenorhabditis tropicalis</name>
    <dbReference type="NCBI Taxonomy" id="1561998"/>
    <lineage>
        <taxon>Eukaryota</taxon>
        <taxon>Metazoa</taxon>
        <taxon>Ecdysozoa</taxon>
        <taxon>Nematoda</taxon>
        <taxon>Chromadorea</taxon>
        <taxon>Rhabditida</taxon>
        <taxon>Rhabditina</taxon>
        <taxon>Rhabditomorpha</taxon>
        <taxon>Rhabditoidea</taxon>
        <taxon>Rhabditidae</taxon>
        <taxon>Peloderinae</taxon>
        <taxon>Caenorhabditis</taxon>
    </lineage>
</organism>
<accession>A0A1I7T273</accession>
<dbReference type="AlphaFoldDB" id="A0A1I7T273"/>
<feature type="region of interest" description="Disordered" evidence="2">
    <location>
        <begin position="346"/>
        <end position="373"/>
    </location>
</feature>
<proteinExistence type="predicted"/>
<evidence type="ECO:0000313" key="4">
    <source>
        <dbReference type="WBParaSite" id="Csp11.Scaffold475.g1710.t1"/>
    </source>
</evidence>